<evidence type="ECO:0000256" key="6">
    <source>
        <dbReference type="SAM" id="SignalP"/>
    </source>
</evidence>
<dbReference type="OrthoDB" id="8780225at2"/>
<dbReference type="GO" id="GO:0005886">
    <property type="term" value="C:plasma membrane"/>
    <property type="evidence" value="ECO:0007669"/>
    <property type="project" value="UniProtKB-SubCell"/>
</dbReference>
<dbReference type="AlphaFoldDB" id="A0A3A3FWJ6"/>
<dbReference type="EMBL" id="QYUO01000001">
    <property type="protein sequence ID" value="RJF98998.1"/>
    <property type="molecule type" value="Genomic_DNA"/>
</dbReference>
<proteinExistence type="predicted"/>
<keyword evidence="8" id="KW-0808">Transferase</keyword>
<dbReference type="RefSeq" id="WP_119768944.1">
    <property type="nucleotide sequence ID" value="NZ_QYUO01000001.1"/>
</dbReference>
<reference evidence="9" key="1">
    <citation type="submission" date="2018-09" db="EMBL/GenBank/DDBJ databases">
        <authorList>
            <person name="Zhu H."/>
        </authorList>
    </citation>
    <scope>NUCLEOTIDE SEQUENCE [LARGE SCALE GENOMIC DNA]</scope>
    <source>
        <strain evidence="9">K1R23-30</strain>
    </source>
</reference>
<comment type="caution">
    <text evidence="8">The sequence shown here is derived from an EMBL/GenBank/DDBJ whole genome shotgun (WGS) entry which is preliminary data.</text>
</comment>
<comment type="subcellular location">
    <subcellularLocation>
        <location evidence="1">Cell membrane</location>
        <topology evidence="1">Multi-pass membrane protein</topology>
    </subcellularLocation>
</comment>
<keyword evidence="9" id="KW-1185">Reference proteome</keyword>
<protein>
    <submittedName>
        <fullName evidence="8">Histidine kinase</fullName>
    </submittedName>
</protein>
<evidence type="ECO:0000313" key="9">
    <source>
        <dbReference type="Proteomes" id="UP000265955"/>
    </source>
</evidence>
<dbReference type="Pfam" id="PF17200">
    <property type="entry name" value="sCache_2"/>
    <property type="match status" value="1"/>
</dbReference>
<keyword evidence="2" id="KW-1003">Cell membrane</keyword>
<evidence type="ECO:0000256" key="5">
    <source>
        <dbReference type="ARBA" id="ARBA00023136"/>
    </source>
</evidence>
<keyword evidence="3" id="KW-0812">Transmembrane</keyword>
<keyword evidence="5" id="KW-0472">Membrane</keyword>
<name>A0A3A3FWJ6_9BURK</name>
<evidence type="ECO:0000259" key="7">
    <source>
        <dbReference type="SMART" id="SM01049"/>
    </source>
</evidence>
<feature type="chain" id="PRO_5017180666" evidence="6">
    <location>
        <begin position="23"/>
        <end position="149"/>
    </location>
</feature>
<organism evidence="8 9">
    <name type="scientific">Noviherbaspirillum saxi</name>
    <dbReference type="NCBI Taxonomy" id="2320863"/>
    <lineage>
        <taxon>Bacteria</taxon>
        <taxon>Pseudomonadati</taxon>
        <taxon>Pseudomonadota</taxon>
        <taxon>Betaproteobacteria</taxon>
        <taxon>Burkholderiales</taxon>
        <taxon>Oxalobacteraceae</taxon>
        <taxon>Noviherbaspirillum</taxon>
    </lineage>
</organism>
<gene>
    <name evidence="8" type="ORF">D3871_11130</name>
</gene>
<dbReference type="Gene3D" id="3.30.450.20">
    <property type="entry name" value="PAS domain"/>
    <property type="match status" value="1"/>
</dbReference>
<evidence type="ECO:0000256" key="4">
    <source>
        <dbReference type="ARBA" id="ARBA00022989"/>
    </source>
</evidence>
<evidence type="ECO:0000256" key="2">
    <source>
        <dbReference type="ARBA" id="ARBA00022475"/>
    </source>
</evidence>
<sequence length="149" mass="16199">MRFTKFAGLVLTAMTISASALADDAANATAMVKKAVSYIKDHGKEKALAEFSNPSGEFKKGELYIFVTNVQGKMLAHGANAKLIGKDLMDLKDADGKPFVKEYTDLANAKGSGWSDYKWVNPNTKAIEHKSTYVQKVDDLVVGCGIYNK</sequence>
<evidence type="ECO:0000313" key="8">
    <source>
        <dbReference type="EMBL" id="RJF98998.1"/>
    </source>
</evidence>
<evidence type="ECO:0000256" key="1">
    <source>
        <dbReference type="ARBA" id="ARBA00004651"/>
    </source>
</evidence>
<dbReference type="GO" id="GO:0016301">
    <property type="term" value="F:kinase activity"/>
    <property type="evidence" value="ECO:0007669"/>
    <property type="project" value="UniProtKB-KW"/>
</dbReference>
<keyword evidence="8" id="KW-0418">Kinase</keyword>
<accession>A0A3A3FWJ6</accession>
<keyword evidence="4" id="KW-1133">Transmembrane helix</keyword>
<dbReference type="Proteomes" id="UP000265955">
    <property type="component" value="Unassembled WGS sequence"/>
</dbReference>
<feature type="signal peptide" evidence="6">
    <location>
        <begin position="1"/>
        <end position="22"/>
    </location>
</feature>
<feature type="domain" description="Single Cache" evidence="7">
    <location>
        <begin position="17"/>
        <end position="101"/>
    </location>
</feature>
<dbReference type="SMART" id="SM01049">
    <property type="entry name" value="Cache_2"/>
    <property type="match status" value="1"/>
</dbReference>
<evidence type="ECO:0000256" key="3">
    <source>
        <dbReference type="ARBA" id="ARBA00022692"/>
    </source>
</evidence>
<keyword evidence="6" id="KW-0732">Signal</keyword>
<dbReference type="InterPro" id="IPR033480">
    <property type="entry name" value="sCache_2"/>
</dbReference>